<dbReference type="PROSITE" id="PS51257">
    <property type="entry name" value="PROKAR_LIPOPROTEIN"/>
    <property type="match status" value="1"/>
</dbReference>
<evidence type="ECO:0000256" key="2">
    <source>
        <dbReference type="SAM" id="MobiDB-lite"/>
    </source>
</evidence>
<dbReference type="Gene3D" id="3.40.50.1980">
    <property type="entry name" value="Nitrogenase molybdenum iron protein domain"/>
    <property type="match status" value="2"/>
</dbReference>
<feature type="region of interest" description="Disordered" evidence="2">
    <location>
        <begin position="31"/>
        <end position="51"/>
    </location>
</feature>
<dbReference type="GO" id="GO:0071281">
    <property type="term" value="P:cellular response to iron ion"/>
    <property type="evidence" value="ECO:0007669"/>
    <property type="project" value="TreeGrafter"/>
</dbReference>
<protein>
    <recommendedName>
        <fullName evidence="4">Fe/B12 periplasmic-binding domain-containing protein</fullName>
    </recommendedName>
</protein>
<organism evidence="5 6">
    <name type="scientific">Stomatobaculum longum</name>
    <dbReference type="NCBI Taxonomy" id="796942"/>
    <lineage>
        <taxon>Bacteria</taxon>
        <taxon>Bacillati</taxon>
        <taxon>Bacillota</taxon>
        <taxon>Clostridia</taxon>
        <taxon>Lachnospirales</taxon>
        <taxon>Lachnospiraceae</taxon>
        <taxon>Stomatobaculum</taxon>
    </lineage>
</organism>
<evidence type="ECO:0000259" key="4">
    <source>
        <dbReference type="PROSITE" id="PS50983"/>
    </source>
</evidence>
<dbReference type="GeneID" id="86939843"/>
<evidence type="ECO:0000256" key="1">
    <source>
        <dbReference type="ARBA" id="ARBA00008814"/>
    </source>
</evidence>
<dbReference type="PANTHER" id="PTHR30535:SF34">
    <property type="entry name" value="MOLYBDATE-BINDING PROTEIN MOLA"/>
    <property type="match status" value="1"/>
</dbReference>
<keyword evidence="3" id="KW-0732">Signal</keyword>
<feature type="chain" id="PRO_5041251331" description="Fe/B12 periplasmic-binding domain-containing protein" evidence="3">
    <location>
        <begin position="24"/>
        <end position="386"/>
    </location>
</feature>
<dbReference type="InterPro" id="IPR050902">
    <property type="entry name" value="ABC_Transporter_SBP"/>
</dbReference>
<dbReference type="Gene3D" id="1.20.58.2180">
    <property type="match status" value="1"/>
</dbReference>
<dbReference type="Proteomes" id="UP000018466">
    <property type="component" value="Unassembled WGS sequence"/>
</dbReference>
<reference evidence="5 6" key="1">
    <citation type="submission" date="2011-10" db="EMBL/GenBank/DDBJ databases">
        <title>The Genome Sequence of Lachnospiraceae bacterium ACC2.</title>
        <authorList>
            <consortium name="The Broad Institute Genome Sequencing Platform"/>
            <person name="Earl A."/>
            <person name="Ward D."/>
            <person name="Feldgarden M."/>
            <person name="Gevers D."/>
            <person name="Sizova M."/>
            <person name="Hazen A."/>
            <person name="Epstein S."/>
            <person name="Young S.K."/>
            <person name="Zeng Q."/>
            <person name="Gargeya S."/>
            <person name="Fitzgerald M."/>
            <person name="Haas B."/>
            <person name="Abouelleil A."/>
            <person name="Alvarado L."/>
            <person name="Arachchi H.M."/>
            <person name="Berlin A."/>
            <person name="Brown A."/>
            <person name="Chapman S.B."/>
            <person name="Chen Z."/>
            <person name="Dunbar C."/>
            <person name="Freedman E."/>
            <person name="Gearin G."/>
            <person name="Goldberg J."/>
            <person name="Griggs A."/>
            <person name="Gujja S."/>
            <person name="Heiman D."/>
            <person name="Howarth C."/>
            <person name="Larson L."/>
            <person name="Lui A."/>
            <person name="MacDonald P.J.P."/>
            <person name="Montmayeur A."/>
            <person name="Murphy C."/>
            <person name="Neiman D."/>
            <person name="Pearson M."/>
            <person name="Priest M."/>
            <person name="Roberts A."/>
            <person name="Saif S."/>
            <person name="Shea T."/>
            <person name="Shenoy N."/>
            <person name="Sisk P."/>
            <person name="Stolte C."/>
            <person name="Sykes S."/>
            <person name="Wortman J."/>
            <person name="Nusbaum C."/>
            <person name="Birren B."/>
        </authorList>
    </citation>
    <scope>NUCLEOTIDE SEQUENCE [LARGE SCALE GENOMIC DNA]</scope>
    <source>
        <strain evidence="5 6">ACC2</strain>
    </source>
</reference>
<name>A0AA36Y758_9FIRM</name>
<evidence type="ECO:0000313" key="6">
    <source>
        <dbReference type="Proteomes" id="UP000018466"/>
    </source>
</evidence>
<accession>A0AA36Y758</accession>
<keyword evidence="6" id="KW-1185">Reference proteome</keyword>
<dbReference type="Pfam" id="PF01497">
    <property type="entry name" value="Peripla_BP_2"/>
    <property type="match status" value="1"/>
</dbReference>
<dbReference type="AlphaFoldDB" id="A0AA36Y758"/>
<evidence type="ECO:0000313" key="5">
    <source>
        <dbReference type="EMBL" id="EHO18719.1"/>
    </source>
</evidence>
<dbReference type="PANTHER" id="PTHR30535">
    <property type="entry name" value="VITAMIN B12-BINDING PROTEIN"/>
    <property type="match status" value="1"/>
</dbReference>
<gene>
    <name evidence="5" type="ORF">HMPREF9623_00041</name>
</gene>
<dbReference type="RefSeq" id="WP_009531876.1">
    <property type="nucleotide sequence ID" value="NZ_JH590861.1"/>
</dbReference>
<dbReference type="InterPro" id="IPR002491">
    <property type="entry name" value="ABC_transptr_periplasmic_BD"/>
</dbReference>
<sequence length="386" mass="42574">MRNRKQGMYVLSAAALATALLFAGCGQKANRQGSANSSETGQAESANEARETYAYQSEEADSNDLRHFKDAAGRDVSVKKDLTKVAVLSTDAQSYLYMIAPEKLVSVWQEPKAEDYVPSAYANLPAIGKNKASDQKAALLSYQPEVILYMSNGNEKETGTGAMADKLQADFGVPVVEIDSSFAGQGNAFRMLGDLLGKRERGEELAAYTDDVYRRVTAVAEKEKKKEKKLICFRGSMENEVLLKSAKTSEVINLLADNVVEMQGTEAQQRGGSMILEAADVKQLNPDVILTDTANFLNQMNSDSSWQEIPAIKNTQVYLIPSRPHSWVLSPAQYPIGAIWLANTLYPKQANFDLEKEIQQYFKTCYGKNLSAEEYQNLLSPQENGQ</sequence>
<feature type="compositionally biased region" description="Polar residues" evidence="2">
    <location>
        <begin position="31"/>
        <end position="45"/>
    </location>
</feature>
<dbReference type="PROSITE" id="PS50983">
    <property type="entry name" value="FE_B12_PBP"/>
    <property type="match status" value="1"/>
</dbReference>
<feature type="domain" description="Fe/B12 periplasmic-binding" evidence="4">
    <location>
        <begin position="84"/>
        <end position="349"/>
    </location>
</feature>
<comment type="similarity">
    <text evidence="1">Belongs to the bacterial solute-binding protein 8 family.</text>
</comment>
<evidence type="ECO:0000256" key="3">
    <source>
        <dbReference type="SAM" id="SignalP"/>
    </source>
</evidence>
<comment type="caution">
    <text evidence="5">The sequence shown here is derived from an EMBL/GenBank/DDBJ whole genome shotgun (WGS) entry which is preliminary data.</text>
</comment>
<feature type="signal peptide" evidence="3">
    <location>
        <begin position="1"/>
        <end position="23"/>
    </location>
</feature>
<dbReference type="SUPFAM" id="SSF53807">
    <property type="entry name" value="Helical backbone' metal receptor"/>
    <property type="match status" value="1"/>
</dbReference>
<dbReference type="EMBL" id="AGEL01000001">
    <property type="protein sequence ID" value="EHO18719.1"/>
    <property type="molecule type" value="Genomic_DNA"/>
</dbReference>
<proteinExistence type="inferred from homology"/>